<evidence type="ECO:0000256" key="9">
    <source>
        <dbReference type="ARBA" id="ARBA00022692"/>
    </source>
</evidence>
<keyword evidence="21" id="KW-1185">Reference proteome</keyword>
<evidence type="ECO:0000256" key="1">
    <source>
        <dbReference type="ARBA" id="ARBA00000900"/>
    </source>
</evidence>
<comment type="caution">
    <text evidence="20">The sequence shown here is derived from an EMBL/GenBank/DDBJ whole genome shotgun (WGS) entry which is preliminary data.</text>
</comment>
<evidence type="ECO:0000313" key="21">
    <source>
        <dbReference type="Proteomes" id="UP001500131"/>
    </source>
</evidence>
<dbReference type="InterPro" id="IPR017907">
    <property type="entry name" value="Znf_RING_CS"/>
</dbReference>
<keyword evidence="6" id="KW-0813">Transport</keyword>
<gene>
    <name evidence="20" type="ORF">Q4I31_004623</name>
</gene>
<dbReference type="EC" id="2.3.2.27" evidence="5"/>
<dbReference type="PROSITE" id="PS50089">
    <property type="entry name" value="ZF_RING_2"/>
    <property type="match status" value="1"/>
</dbReference>
<dbReference type="InterPro" id="IPR006845">
    <property type="entry name" value="Pex_N"/>
</dbReference>
<dbReference type="PROSITE" id="PS00518">
    <property type="entry name" value="ZF_RING_1"/>
    <property type="match status" value="1"/>
</dbReference>
<evidence type="ECO:0000256" key="8">
    <source>
        <dbReference type="ARBA" id="ARBA00022679"/>
    </source>
</evidence>
<evidence type="ECO:0000256" key="5">
    <source>
        <dbReference type="ARBA" id="ARBA00012483"/>
    </source>
</evidence>
<dbReference type="Pfam" id="PF13920">
    <property type="entry name" value="zf-C3HC4_3"/>
    <property type="match status" value="1"/>
</dbReference>
<reference evidence="20 21" key="1">
    <citation type="submission" date="2024-02" db="EMBL/GenBank/DDBJ databases">
        <title>FIRST GENOME SEQUENCES OF Leishmania (Viannia) shawi, Leishmania (Viannia) lindenbergi AND Leishmania (Viannia) utingensis.</title>
        <authorList>
            <person name="Resadore F."/>
            <person name="Custodio M.G.F."/>
            <person name="Boite M.C."/>
            <person name="Cupolillo E."/>
            <person name="Ferreira G.E.M."/>
        </authorList>
    </citation>
    <scope>NUCLEOTIDE SEQUENCE [LARGE SCALE GENOMIC DNA]</scope>
    <source>
        <strain evidence="20 21">MHOM/BR/1966/M15733</strain>
    </source>
</reference>
<evidence type="ECO:0000256" key="14">
    <source>
        <dbReference type="ARBA" id="ARBA00022927"/>
    </source>
</evidence>
<keyword evidence="8" id="KW-0808">Transferase</keyword>
<comment type="subcellular location">
    <subcellularLocation>
        <location evidence="2">Peroxisome membrane</location>
        <topology evidence="2">Multi-pass membrane protein</topology>
    </subcellularLocation>
</comment>
<evidence type="ECO:0000256" key="16">
    <source>
        <dbReference type="ARBA" id="ARBA00023136"/>
    </source>
</evidence>
<dbReference type="Gene3D" id="3.30.40.10">
    <property type="entry name" value="Zinc/RING finger domain, C3HC4 (zinc finger)"/>
    <property type="match status" value="1"/>
</dbReference>
<dbReference type="EMBL" id="JBAMZK010000027">
    <property type="protein sequence ID" value="KAL0503005.1"/>
    <property type="molecule type" value="Genomic_DNA"/>
</dbReference>
<keyword evidence="15" id="KW-1133">Transmembrane helix</keyword>
<dbReference type="GO" id="GO:0008270">
    <property type="term" value="F:zinc ion binding"/>
    <property type="evidence" value="ECO:0007669"/>
    <property type="project" value="UniProtKB-KW"/>
</dbReference>
<dbReference type="GO" id="GO:0061630">
    <property type="term" value="F:ubiquitin protein ligase activity"/>
    <property type="evidence" value="ECO:0007669"/>
    <property type="project" value="UniProtKB-EC"/>
</dbReference>
<dbReference type="PANTHER" id="PTHR23350:SF0">
    <property type="entry name" value="PEROXISOME BIOGENESIS FACTOR 10"/>
    <property type="match status" value="1"/>
</dbReference>
<sequence length="466" mass="52076">MSPLFAQLRTFPSCWYVKWLTDVGTLLKGIGTIQLRCVFMAHPLACISSLLSRCGMALLLLVVSSLARTPSSDTCWHLRCALLCSSKPLMYTRHSASSFLTHTVHNHPNNPNHAYAPLCISIFTPYTSENREAHVLLIHVLRWGVGPCPSPLYVVLLLYRGRRNMQTATAPFILRSLYKDAHISDMQIARPITELMINTFGAHLTNKYDTHIPAVASSLYTLFSMSRVQTLGQEFCDLLPVVKAHPWQTVGPARVFLLAVLQLIEPTVVFVSARKFFPDMSTADVEEVLKKVVLCALFLFERFGTLPHHIVRIRFLSLKPSRALQDSDGAPGSYVVLGLVLLVELVVRLWRYNKERTSRESKRSTEAAATASSDEDAEDARTGKCMLCFSNRRCPTATNCGHIFCWRCIAEWIQSNPQEAVCPFCRQHITTQSLVPLYFYVAKEPPRVGTAMDDATASSKSSAAPV</sequence>
<evidence type="ECO:0000313" key="20">
    <source>
        <dbReference type="EMBL" id="KAL0503005.1"/>
    </source>
</evidence>
<dbReference type="PANTHER" id="PTHR23350">
    <property type="entry name" value="PEROXISOME ASSEMBLY PROTEIN 10"/>
    <property type="match status" value="1"/>
</dbReference>
<evidence type="ECO:0000256" key="18">
    <source>
        <dbReference type="PROSITE-ProRule" id="PRU00175"/>
    </source>
</evidence>
<evidence type="ECO:0000256" key="6">
    <source>
        <dbReference type="ARBA" id="ARBA00022448"/>
    </source>
</evidence>
<evidence type="ECO:0000256" key="4">
    <source>
        <dbReference type="ARBA" id="ARBA00008704"/>
    </source>
</evidence>
<evidence type="ECO:0000256" key="17">
    <source>
        <dbReference type="ARBA" id="ARBA00023140"/>
    </source>
</evidence>
<evidence type="ECO:0000256" key="2">
    <source>
        <dbReference type="ARBA" id="ARBA00004585"/>
    </source>
</evidence>
<keyword evidence="10" id="KW-0479">Metal-binding</keyword>
<comment type="catalytic activity">
    <reaction evidence="1">
        <text>S-ubiquitinyl-[E2 ubiquitin-conjugating enzyme]-L-cysteine + [acceptor protein]-L-lysine = [E2 ubiquitin-conjugating enzyme]-L-cysteine + N(6)-ubiquitinyl-[acceptor protein]-L-lysine.</text>
        <dbReference type="EC" id="2.3.2.27"/>
    </reaction>
</comment>
<dbReference type="InterPro" id="IPR025654">
    <property type="entry name" value="PEX2/10"/>
</dbReference>
<accession>A0AAW3ABM7</accession>
<keyword evidence="11 18" id="KW-0863">Zinc-finger</keyword>
<dbReference type="AlphaFoldDB" id="A0AAW3ABM7"/>
<organism evidence="20 21">
    <name type="scientific">Leishmania lindenbergi</name>
    <dbReference type="NCBI Taxonomy" id="651832"/>
    <lineage>
        <taxon>Eukaryota</taxon>
        <taxon>Discoba</taxon>
        <taxon>Euglenozoa</taxon>
        <taxon>Kinetoplastea</taxon>
        <taxon>Metakinetoplastina</taxon>
        <taxon>Trypanosomatida</taxon>
        <taxon>Trypanosomatidae</taxon>
        <taxon>Leishmaniinae</taxon>
        <taxon>Leishmania</taxon>
    </lineage>
</organism>
<keyword evidence="7" id="KW-0962">Peroxisome biogenesis</keyword>
<keyword evidence="16" id="KW-0472">Membrane</keyword>
<dbReference type="GO" id="GO:0016558">
    <property type="term" value="P:protein import into peroxisome matrix"/>
    <property type="evidence" value="ECO:0007669"/>
    <property type="project" value="InterPro"/>
</dbReference>
<name>A0AAW3ABM7_9TRYP</name>
<dbReference type="SUPFAM" id="SSF57850">
    <property type="entry name" value="RING/U-box"/>
    <property type="match status" value="1"/>
</dbReference>
<evidence type="ECO:0000256" key="12">
    <source>
        <dbReference type="ARBA" id="ARBA00022786"/>
    </source>
</evidence>
<evidence type="ECO:0000256" key="11">
    <source>
        <dbReference type="ARBA" id="ARBA00022771"/>
    </source>
</evidence>
<dbReference type="GO" id="GO:0005778">
    <property type="term" value="C:peroxisomal membrane"/>
    <property type="evidence" value="ECO:0007669"/>
    <property type="project" value="UniProtKB-SubCell"/>
</dbReference>
<protein>
    <recommendedName>
        <fullName evidence="5">RING-type E3 ubiquitin transferase</fullName>
        <ecNumber evidence="5">2.3.2.27</ecNumber>
    </recommendedName>
</protein>
<evidence type="ECO:0000256" key="15">
    <source>
        <dbReference type="ARBA" id="ARBA00022989"/>
    </source>
</evidence>
<dbReference type="InterPro" id="IPR013083">
    <property type="entry name" value="Znf_RING/FYVE/PHD"/>
</dbReference>
<evidence type="ECO:0000259" key="19">
    <source>
        <dbReference type="PROSITE" id="PS50089"/>
    </source>
</evidence>
<dbReference type="InterPro" id="IPR001841">
    <property type="entry name" value="Znf_RING"/>
</dbReference>
<dbReference type="Proteomes" id="UP001500131">
    <property type="component" value="Unassembled WGS sequence"/>
</dbReference>
<keyword evidence="12" id="KW-0833">Ubl conjugation pathway</keyword>
<evidence type="ECO:0000256" key="7">
    <source>
        <dbReference type="ARBA" id="ARBA00022593"/>
    </source>
</evidence>
<evidence type="ECO:0000256" key="13">
    <source>
        <dbReference type="ARBA" id="ARBA00022833"/>
    </source>
</evidence>
<comment type="pathway">
    <text evidence="3">Protein modification; protein ubiquitination.</text>
</comment>
<dbReference type="CDD" id="cd16527">
    <property type="entry name" value="RING-HC_PEX10"/>
    <property type="match status" value="1"/>
</dbReference>
<evidence type="ECO:0000256" key="3">
    <source>
        <dbReference type="ARBA" id="ARBA00004906"/>
    </source>
</evidence>
<dbReference type="Pfam" id="PF04757">
    <property type="entry name" value="Pex2_Pex12"/>
    <property type="match status" value="1"/>
</dbReference>
<keyword evidence="13" id="KW-0862">Zinc</keyword>
<feature type="domain" description="RING-type" evidence="19">
    <location>
        <begin position="385"/>
        <end position="426"/>
    </location>
</feature>
<evidence type="ECO:0000256" key="10">
    <source>
        <dbReference type="ARBA" id="ARBA00022723"/>
    </source>
</evidence>
<dbReference type="SMART" id="SM00184">
    <property type="entry name" value="RING"/>
    <property type="match status" value="1"/>
</dbReference>
<keyword evidence="9" id="KW-0812">Transmembrane</keyword>
<keyword evidence="17" id="KW-0576">Peroxisome</keyword>
<proteinExistence type="inferred from homology"/>
<keyword evidence="14" id="KW-0653">Protein transport</keyword>
<comment type="similarity">
    <text evidence="4">Belongs to the pex2/pex10/pex12 family.</text>
</comment>